<dbReference type="EMBL" id="JAHGAW010000005">
    <property type="protein sequence ID" value="MBT2187061.1"/>
    <property type="molecule type" value="Genomic_DNA"/>
</dbReference>
<evidence type="ECO:0000313" key="3">
    <source>
        <dbReference type="Proteomes" id="UP001138757"/>
    </source>
</evidence>
<dbReference type="Pfam" id="PF07589">
    <property type="entry name" value="PEP-CTERM"/>
    <property type="match status" value="1"/>
</dbReference>
<protein>
    <submittedName>
        <fullName evidence="2">PEP-CTERM sorting domain-containing protein</fullName>
    </submittedName>
</protein>
<dbReference type="InterPro" id="IPR013424">
    <property type="entry name" value="Ice-binding_C"/>
</dbReference>
<accession>A0A9X1DBQ1</accession>
<evidence type="ECO:0000259" key="1">
    <source>
        <dbReference type="Pfam" id="PF07589"/>
    </source>
</evidence>
<sequence length="143" mass="14631">MYSIGSLSNLGKNDTINIHDAASAIVDSVTYPVGFPASGTSCNRPFGAAGAVATTAGWVCSAVGDAYGSAKSDDVALTTYNTLENGVLVPHLETVARFDVGNPGQYAQAAAVPEPRTYAMLIAGLGLLGMVLRRRGTQAPAII</sequence>
<reference evidence="2" key="1">
    <citation type="submission" date="2021-05" db="EMBL/GenBank/DDBJ databases">
        <title>Genome of Sphingobium sp. strain.</title>
        <authorList>
            <person name="Fan R."/>
        </authorList>
    </citation>
    <scope>NUCLEOTIDE SEQUENCE</scope>
    <source>
        <strain evidence="2">H33</strain>
    </source>
</reference>
<dbReference type="NCBIfam" id="TIGR02595">
    <property type="entry name" value="PEP_CTERM"/>
    <property type="match status" value="1"/>
</dbReference>
<organism evidence="2 3">
    <name type="scientific">Sphingobium nicotianae</name>
    <dbReference type="NCBI Taxonomy" id="2782607"/>
    <lineage>
        <taxon>Bacteria</taxon>
        <taxon>Pseudomonadati</taxon>
        <taxon>Pseudomonadota</taxon>
        <taxon>Alphaproteobacteria</taxon>
        <taxon>Sphingomonadales</taxon>
        <taxon>Sphingomonadaceae</taxon>
        <taxon>Sphingobium</taxon>
    </lineage>
</organism>
<name>A0A9X1DBQ1_9SPHN</name>
<comment type="caution">
    <text evidence="2">The sequence shown here is derived from an EMBL/GenBank/DDBJ whole genome shotgun (WGS) entry which is preliminary data.</text>
</comment>
<evidence type="ECO:0000313" key="2">
    <source>
        <dbReference type="EMBL" id="MBT2187061.1"/>
    </source>
</evidence>
<feature type="domain" description="Ice-binding protein C-terminal" evidence="1">
    <location>
        <begin position="111"/>
        <end position="135"/>
    </location>
</feature>
<proteinExistence type="predicted"/>
<dbReference type="AlphaFoldDB" id="A0A9X1DBQ1"/>
<keyword evidence="3" id="KW-1185">Reference proteome</keyword>
<dbReference type="Proteomes" id="UP001138757">
    <property type="component" value="Unassembled WGS sequence"/>
</dbReference>
<gene>
    <name evidence="2" type="ORF">KK488_08895</name>
</gene>